<feature type="compositionally biased region" description="Polar residues" evidence="1">
    <location>
        <begin position="82"/>
        <end position="100"/>
    </location>
</feature>
<evidence type="ECO:0000256" key="2">
    <source>
        <dbReference type="SAM" id="SignalP"/>
    </source>
</evidence>
<feature type="compositionally biased region" description="Basic and acidic residues" evidence="1">
    <location>
        <begin position="64"/>
        <end position="80"/>
    </location>
</feature>
<feature type="signal peptide" evidence="2">
    <location>
        <begin position="1"/>
        <end position="24"/>
    </location>
</feature>
<reference evidence="3" key="1">
    <citation type="journal article" date="2013" name="Genetics">
        <title>The draft genome and transcriptome of Panagrellus redivivus are shaped by the harsh demands of a free-living lifestyle.</title>
        <authorList>
            <person name="Srinivasan J."/>
            <person name="Dillman A.R."/>
            <person name="Macchietto M.G."/>
            <person name="Heikkinen L."/>
            <person name="Lakso M."/>
            <person name="Fracchia K.M."/>
            <person name="Antoshechkin I."/>
            <person name="Mortazavi A."/>
            <person name="Wong G."/>
            <person name="Sternberg P.W."/>
        </authorList>
    </citation>
    <scope>NUCLEOTIDE SEQUENCE [LARGE SCALE GENOMIC DNA]</scope>
    <source>
        <strain evidence="3">MT8872</strain>
    </source>
</reference>
<reference evidence="4" key="2">
    <citation type="submission" date="2020-10" db="UniProtKB">
        <authorList>
            <consortium name="WormBaseParasite"/>
        </authorList>
    </citation>
    <scope>IDENTIFICATION</scope>
</reference>
<dbReference type="AlphaFoldDB" id="A0A7E4ZYQ3"/>
<sequence length="113" mass="11958">MLTAMFAFFEVFLAVINVHHKSFAAFFTRSLLNVIIYSVGDGIDGSVDSNRTTDTADDTANETTNKRSDARQNCSPDRRTGRGSTDASAPTTGNGSSSRDSIAGGSVFGVVID</sequence>
<accession>A0A7E4ZYQ3</accession>
<feature type="region of interest" description="Disordered" evidence="1">
    <location>
        <begin position="41"/>
        <end position="113"/>
    </location>
</feature>
<dbReference type="WBParaSite" id="Pan_g3428.t1">
    <property type="protein sequence ID" value="Pan_g3428.t1"/>
    <property type="gene ID" value="Pan_g3428"/>
</dbReference>
<keyword evidence="2" id="KW-0732">Signal</keyword>
<proteinExistence type="predicted"/>
<organism evidence="3 4">
    <name type="scientific">Panagrellus redivivus</name>
    <name type="common">Microworm</name>
    <dbReference type="NCBI Taxonomy" id="6233"/>
    <lineage>
        <taxon>Eukaryota</taxon>
        <taxon>Metazoa</taxon>
        <taxon>Ecdysozoa</taxon>
        <taxon>Nematoda</taxon>
        <taxon>Chromadorea</taxon>
        <taxon>Rhabditida</taxon>
        <taxon>Tylenchina</taxon>
        <taxon>Panagrolaimomorpha</taxon>
        <taxon>Panagrolaimoidea</taxon>
        <taxon>Panagrolaimidae</taxon>
        <taxon>Panagrellus</taxon>
    </lineage>
</organism>
<name>A0A7E4ZYQ3_PANRE</name>
<evidence type="ECO:0000313" key="4">
    <source>
        <dbReference type="WBParaSite" id="Pan_g3428.t1"/>
    </source>
</evidence>
<protein>
    <submittedName>
        <fullName evidence="4">Secreted protein</fullName>
    </submittedName>
</protein>
<dbReference type="Proteomes" id="UP000492821">
    <property type="component" value="Unassembled WGS sequence"/>
</dbReference>
<evidence type="ECO:0000313" key="3">
    <source>
        <dbReference type="Proteomes" id="UP000492821"/>
    </source>
</evidence>
<keyword evidence="3" id="KW-1185">Reference proteome</keyword>
<evidence type="ECO:0000256" key="1">
    <source>
        <dbReference type="SAM" id="MobiDB-lite"/>
    </source>
</evidence>
<feature type="chain" id="PRO_5028993229" evidence="2">
    <location>
        <begin position="25"/>
        <end position="113"/>
    </location>
</feature>